<evidence type="ECO:0000256" key="1">
    <source>
        <dbReference type="ARBA" id="ARBA00001946"/>
    </source>
</evidence>
<dbReference type="Pfam" id="PF12535">
    <property type="entry name" value="Nudix_N"/>
    <property type="match status" value="1"/>
</dbReference>
<evidence type="ECO:0000313" key="5">
    <source>
        <dbReference type="Proteomes" id="UP000749471"/>
    </source>
</evidence>
<dbReference type="CDD" id="cd18889">
    <property type="entry name" value="NUDIX_ADPRase"/>
    <property type="match status" value="1"/>
</dbReference>
<dbReference type="GO" id="GO:0016787">
    <property type="term" value="F:hydrolase activity"/>
    <property type="evidence" value="ECO:0007669"/>
    <property type="project" value="UniProtKB-KW"/>
</dbReference>
<dbReference type="RefSeq" id="WP_216520018.1">
    <property type="nucleotide sequence ID" value="NZ_JAHLPM010000009.1"/>
</dbReference>
<dbReference type="PANTHER" id="PTHR43046">
    <property type="entry name" value="GDP-MANNOSE MANNOSYL HYDROLASE"/>
    <property type="match status" value="1"/>
</dbReference>
<name>A0ABS6E8G0_9FIRM</name>
<comment type="cofactor">
    <cofactor evidence="1">
        <name>Mg(2+)</name>
        <dbReference type="ChEBI" id="CHEBI:18420"/>
    </cofactor>
</comment>
<evidence type="ECO:0000256" key="2">
    <source>
        <dbReference type="ARBA" id="ARBA00022801"/>
    </source>
</evidence>
<protein>
    <submittedName>
        <fullName evidence="4">NUDIX hydrolase</fullName>
    </submittedName>
</protein>
<dbReference type="Pfam" id="PF00293">
    <property type="entry name" value="NUDIX"/>
    <property type="match status" value="1"/>
</dbReference>
<accession>A0ABS6E8G0</accession>
<evidence type="ECO:0000259" key="3">
    <source>
        <dbReference type="PROSITE" id="PS51462"/>
    </source>
</evidence>
<dbReference type="InterPro" id="IPR000086">
    <property type="entry name" value="NUDIX_hydrolase_dom"/>
</dbReference>
<sequence>MNIEPKWLEWAKKLQAIAQAGLTYSKNEYDLERFEEIRDISIEILNNYTGVENEKIRQLFANEEGYPTPKIDVRAAIFNNEEILLVKEKLDGLWSLPGGWADIDISLRENLIKEAEEEAGVKIEPKRVIAILDRKKHNIPPMPYGIYKIFVECDLVGGKFQENIETSEAKFFSIENLPPLSTERNTKEQIEMCFSTKAKEFHEAIFD</sequence>
<dbReference type="PANTHER" id="PTHR43046:SF16">
    <property type="entry name" value="ADP-RIBOSE PYROPHOSPHATASE YJHB-RELATED"/>
    <property type="match status" value="1"/>
</dbReference>
<dbReference type="Proteomes" id="UP000749471">
    <property type="component" value="Unassembled WGS sequence"/>
</dbReference>
<comment type="caution">
    <text evidence="4">The sequence shown here is derived from an EMBL/GenBank/DDBJ whole genome shotgun (WGS) entry which is preliminary data.</text>
</comment>
<dbReference type="EMBL" id="JAHLPM010000009">
    <property type="protein sequence ID" value="MBU5438715.1"/>
    <property type="molecule type" value="Genomic_DNA"/>
</dbReference>
<organism evidence="4 5">
    <name type="scientific">Tissierella simiarum</name>
    <dbReference type="NCBI Taxonomy" id="2841534"/>
    <lineage>
        <taxon>Bacteria</taxon>
        <taxon>Bacillati</taxon>
        <taxon>Bacillota</taxon>
        <taxon>Tissierellia</taxon>
        <taxon>Tissierellales</taxon>
        <taxon>Tissierellaceae</taxon>
        <taxon>Tissierella</taxon>
    </lineage>
</organism>
<dbReference type="PROSITE" id="PS51462">
    <property type="entry name" value="NUDIX"/>
    <property type="match status" value="1"/>
</dbReference>
<feature type="domain" description="Nudix hydrolase" evidence="3">
    <location>
        <begin position="68"/>
        <end position="194"/>
    </location>
</feature>
<proteinExistence type="predicted"/>
<keyword evidence="2 4" id="KW-0378">Hydrolase</keyword>
<gene>
    <name evidence="4" type="ORF">KQI42_11875</name>
</gene>
<reference evidence="4 5" key="1">
    <citation type="submission" date="2021-06" db="EMBL/GenBank/DDBJ databases">
        <authorList>
            <person name="Sun Q."/>
            <person name="Li D."/>
        </authorList>
    </citation>
    <scope>NUCLEOTIDE SEQUENCE [LARGE SCALE GENOMIC DNA]</scope>
    <source>
        <strain evidence="4 5">MSJ-40</strain>
    </source>
</reference>
<dbReference type="InterPro" id="IPR059176">
    <property type="entry name" value="UDP-X_N"/>
</dbReference>
<evidence type="ECO:0000313" key="4">
    <source>
        <dbReference type="EMBL" id="MBU5438715.1"/>
    </source>
</evidence>
<keyword evidence="5" id="KW-1185">Reference proteome</keyword>